<organism evidence="2 3">
    <name type="scientific">Trichosporon asahii var. asahii (strain ATCC 90039 / CBS 2479 / JCM 2466 / KCTC 7840 / NBRC 103889/ NCYC 2677 / UAMH 7654)</name>
    <name type="common">Yeast</name>
    <dbReference type="NCBI Taxonomy" id="1186058"/>
    <lineage>
        <taxon>Eukaryota</taxon>
        <taxon>Fungi</taxon>
        <taxon>Dikarya</taxon>
        <taxon>Basidiomycota</taxon>
        <taxon>Agaricomycotina</taxon>
        <taxon>Tremellomycetes</taxon>
        <taxon>Trichosporonales</taxon>
        <taxon>Trichosporonaceae</taxon>
        <taxon>Trichosporon</taxon>
    </lineage>
</organism>
<evidence type="ECO:0000313" key="3">
    <source>
        <dbReference type="Proteomes" id="UP000002748"/>
    </source>
</evidence>
<dbReference type="Proteomes" id="UP000002748">
    <property type="component" value="Unassembled WGS sequence"/>
</dbReference>
<gene>
    <name evidence="2" type="ORF">A1Q1_01043</name>
</gene>
<accession>J6F3K4</accession>
<reference evidence="2 3" key="1">
    <citation type="journal article" date="2012" name="Eukaryot. Cell">
        <title>Draft genome sequence of CBS 2479, the standard type strain of Trichosporon asahii.</title>
        <authorList>
            <person name="Yang R.Y."/>
            <person name="Li H.T."/>
            <person name="Zhu H."/>
            <person name="Zhou G.P."/>
            <person name="Wang M."/>
            <person name="Wang L."/>
        </authorList>
    </citation>
    <scope>NUCLEOTIDE SEQUENCE [LARGE SCALE GENOMIC DNA]</scope>
    <source>
        <strain evidence="3">ATCC 90039 / CBS 2479 / JCM 2466 / KCTC 7840 / NCYC 2677 / UAMH 7654</strain>
    </source>
</reference>
<feature type="region of interest" description="Disordered" evidence="1">
    <location>
        <begin position="1"/>
        <end position="31"/>
    </location>
</feature>
<dbReference type="OrthoDB" id="2587819at2759"/>
<feature type="compositionally biased region" description="Basic and acidic residues" evidence="1">
    <location>
        <begin position="617"/>
        <end position="631"/>
    </location>
</feature>
<sequence>MAVDSPQGASAPSYSSSLLTQTPSEKAAVNPKTHLPAAFRVGNRETKPLVTVPELVQHLTFLACLHRLQQDVRECPTPDGTQLSGDIKWAAFCERAALRFEEWAKNQRSSLRVDLDGVDIDVLMVWHTYMLNPTDFEGDRWRLAFKIPDAFPLEEIVKRIDKATYVYQPHELVPVAPSENGETGFVPPPPAYETHARDLIEIHPVETKARIKCYYCRKTGNVPLVGTPRSPGYATTKMNSRCTNCFKYNTHEKLKIRRLCDDLVAANTGITCLAGVSDAKFRRWGPKLSQCLAQAAWFTDAIQVGDHMSWSFSGIRTYLLAQALKDRRLLPLRDPKYWGVRPKEFRKNMRASLAAIGKAYADTELFSSLNLAAATQRQASFISNMERIGWLDIGRWDRGEFYLLQKSAARYHAFLDLMCAHRGAFLSPTLDIDLAWHTHQLQGSKYVSETVSILGRLLNHDDKVADVRLKMAYDDTATLWARRFGVPYSGCGCPVAQNAERGLRQNHKRQFRQSTGMKFWKRAEKSRESVEIGKRYVEELLQELPEEERDAQCPSTHNMLRVQVDGSAAPKLRTLRERLGVREGAESDHTNPFTARYVFVPRRVKGSRTFGPPEPLAEGKREDREARRRRERDAQNDAFLYGYPLYWGVVPYGYGVYPMADPWYCDANHHASGAAGCAAGVGAASSGACVTGESGCAGAAGISACGTAAGRGRWWLLIMVVSIVNALSFIVQYHEQLDNGFGAGSACTAHNAKHRVL</sequence>
<dbReference type="PANTHER" id="PTHR34365:SF7">
    <property type="entry name" value="GLYCINE-RICH DOMAIN-CONTAINING PROTEIN 1"/>
    <property type="match status" value="1"/>
</dbReference>
<comment type="caution">
    <text evidence="2">The sequence shown here is derived from an EMBL/GenBank/DDBJ whole genome shotgun (WGS) entry which is preliminary data.</text>
</comment>
<proteinExistence type="predicted"/>
<dbReference type="HOGENOM" id="CLU_368092_0_0_1"/>
<dbReference type="Pfam" id="PF07173">
    <property type="entry name" value="GRDP-like"/>
    <property type="match status" value="1"/>
</dbReference>
<dbReference type="EMBL" id="ALBS01000146">
    <property type="protein sequence ID" value="EJT49817.1"/>
    <property type="molecule type" value="Genomic_DNA"/>
</dbReference>
<dbReference type="PANTHER" id="PTHR34365">
    <property type="entry name" value="ENOLASE (DUF1399)"/>
    <property type="match status" value="1"/>
</dbReference>
<dbReference type="KEGG" id="tasa:A1Q1_01043"/>
<dbReference type="VEuPathDB" id="FungiDB:A1Q1_01043"/>
<evidence type="ECO:0000313" key="2">
    <source>
        <dbReference type="EMBL" id="EJT49817.1"/>
    </source>
</evidence>
<dbReference type="InterPro" id="IPR009836">
    <property type="entry name" value="GRDP-like"/>
</dbReference>
<name>J6F3K4_TRIAS</name>
<dbReference type="RefSeq" id="XP_014181141.1">
    <property type="nucleotide sequence ID" value="XM_014325666.1"/>
</dbReference>
<dbReference type="AlphaFoldDB" id="J6F3K4"/>
<feature type="region of interest" description="Disordered" evidence="1">
    <location>
        <begin position="606"/>
        <end position="631"/>
    </location>
</feature>
<evidence type="ECO:0000256" key="1">
    <source>
        <dbReference type="SAM" id="MobiDB-lite"/>
    </source>
</evidence>
<dbReference type="GeneID" id="25984557"/>
<feature type="compositionally biased region" description="Polar residues" evidence="1">
    <location>
        <begin position="7"/>
        <end position="24"/>
    </location>
</feature>
<protein>
    <submittedName>
        <fullName evidence="2">Uncharacterized protein</fullName>
    </submittedName>
</protein>